<accession>A0A1I1E7N3</accession>
<feature type="transmembrane region" description="Helical" evidence="1">
    <location>
        <begin position="59"/>
        <end position="82"/>
    </location>
</feature>
<evidence type="ECO:0000313" key="2">
    <source>
        <dbReference type="EMBL" id="SFB83169.1"/>
    </source>
</evidence>
<sequence length="83" mass="9504">MGIQRNDIFFTLGLITALWFALTSYIWAYWAAVVISYPFGIISYFLWQKIRHENRQRTLIIPIILGIGLFASVAMLLGLLILG</sequence>
<dbReference type="OrthoDB" id="1496116at2"/>
<dbReference type="Proteomes" id="UP000199514">
    <property type="component" value="Unassembled WGS sequence"/>
</dbReference>
<keyword evidence="1" id="KW-1133">Transmembrane helix</keyword>
<protein>
    <submittedName>
        <fullName evidence="2">Uncharacterized protein</fullName>
    </submittedName>
</protein>
<evidence type="ECO:0000256" key="1">
    <source>
        <dbReference type="SAM" id="Phobius"/>
    </source>
</evidence>
<keyword evidence="3" id="KW-1185">Reference proteome</keyword>
<dbReference type="STRING" id="927664.SAMN05421780_101676"/>
<gene>
    <name evidence="2" type="ORF">SAMN05421780_101676</name>
</gene>
<keyword evidence="1" id="KW-0472">Membrane</keyword>
<feature type="transmembrane region" description="Helical" evidence="1">
    <location>
        <begin position="28"/>
        <end position="47"/>
    </location>
</feature>
<name>A0A1I1E7N3_9BACT</name>
<dbReference type="AlphaFoldDB" id="A0A1I1E7N3"/>
<proteinExistence type="predicted"/>
<evidence type="ECO:0000313" key="3">
    <source>
        <dbReference type="Proteomes" id="UP000199514"/>
    </source>
</evidence>
<dbReference type="EMBL" id="FOLE01000001">
    <property type="protein sequence ID" value="SFB83169.1"/>
    <property type="molecule type" value="Genomic_DNA"/>
</dbReference>
<keyword evidence="1" id="KW-0812">Transmembrane</keyword>
<reference evidence="2 3" key="1">
    <citation type="submission" date="2016-10" db="EMBL/GenBank/DDBJ databases">
        <authorList>
            <person name="de Groot N.N."/>
        </authorList>
    </citation>
    <scope>NUCLEOTIDE SEQUENCE [LARGE SCALE GENOMIC DNA]</scope>
    <source>
        <strain evidence="2 3">DSM 6793</strain>
    </source>
</reference>
<organism evidence="2 3">
    <name type="scientific">Flexibacter flexilis DSM 6793</name>
    <dbReference type="NCBI Taxonomy" id="927664"/>
    <lineage>
        <taxon>Bacteria</taxon>
        <taxon>Pseudomonadati</taxon>
        <taxon>Bacteroidota</taxon>
        <taxon>Cytophagia</taxon>
        <taxon>Cytophagales</taxon>
        <taxon>Flexibacteraceae</taxon>
        <taxon>Flexibacter</taxon>
    </lineage>
</organism>
<dbReference type="RefSeq" id="WP_091507276.1">
    <property type="nucleotide sequence ID" value="NZ_FOLE01000001.1"/>
</dbReference>